<feature type="non-terminal residue" evidence="3">
    <location>
        <position position="496"/>
    </location>
</feature>
<dbReference type="EMBL" id="PEDP01001202">
    <property type="protein sequence ID" value="POS84055.1"/>
    <property type="molecule type" value="Genomic_DNA"/>
</dbReference>
<dbReference type="STRING" id="225359.A0A2S4PPV4"/>
<dbReference type="SUPFAM" id="SSF54211">
    <property type="entry name" value="Ribosomal protein S5 domain 2-like"/>
    <property type="match status" value="1"/>
</dbReference>
<evidence type="ECO:0000256" key="1">
    <source>
        <dbReference type="ARBA" id="ARBA00007665"/>
    </source>
</evidence>
<dbReference type="GO" id="GO:0006446">
    <property type="term" value="P:regulation of translational initiation"/>
    <property type="evidence" value="ECO:0007669"/>
    <property type="project" value="TreeGrafter"/>
</dbReference>
<comment type="similarity">
    <text evidence="1">Belongs to the IMPACT family.</text>
</comment>
<evidence type="ECO:0000259" key="2">
    <source>
        <dbReference type="Pfam" id="PF01205"/>
    </source>
</evidence>
<comment type="caution">
    <text evidence="3">The sequence shown here is derived from an EMBL/GenBank/DDBJ whole genome shotgun (WGS) entry which is preliminary data.</text>
</comment>
<dbReference type="InterPro" id="IPR001498">
    <property type="entry name" value="Impact_N"/>
</dbReference>
<accession>A0A2S4PPV4</accession>
<dbReference type="PROSITE" id="PS00910">
    <property type="entry name" value="UPF0029"/>
    <property type="match status" value="1"/>
</dbReference>
<protein>
    <recommendedName>
        <fullName evidence="2">Impact N-terminal domain-containing protein</fullName>
    </recommendedName>
</protein>
<feature type="domain" description="Impact N-terminal" evidence="2">
    <location>
        <begin position="251"/>
        <end position="357"/>
    </location>
</feature>
<keyword evidence="4" id="KW-1185">Reference proteome</keyword>
<dbReference type="GO" id="GO:0005737">
    <property type="term" value="C:cytoplasm"/>
    <property type="evidence" value="ECO:0007669"/>
    <property type="project" value="TreeGrafter"/>
</dbReference>
<sequence length="496" mass="54904">MATEKDVQDLLRLLTTGRNKSTMMGAITLVKSLKSVNLHSICAIASTNLATLKNVISDEKTAKSLIASCKTHIKAGGSTTLKREADFASPASKRRKSSYEILDQPQTPAELEASLSLPQPSVDEEAISKSVIYTNRAPLVLAFAVQLIKYTMPSQPLSSRLSLGQAVVSLNANSKAVSLGIKNSSISPQSSWGPKIKIMGREVSVLKRGGYDWKSDESHTESQTDHKELDNVKRNEYSDNTWKVSESITSKKSTFIARSRRISSLSDAKASYQQLLLENPSLREASHNISAWRVRVGKNIIEDFNDDGETNGGQHLLHILREKNLDGVLLVVTRWYGGVLLGPDRWRLMSEVSRDCLSQHLQILGSIGQDALWGINHQDDIDSSFIDRAMPIFKPERARSYLLNSFASPIISGNLKKKKSLAEVNLEKEENLSLLFGALDLLFASWLNHLTSDELDHRAWAWYVRVRPSVEGGVAGWGGKGEVKLSDILSLRRKGQ</sequence>
<dbReference type="InterPro" id="IPR036956">
    <property type="entry name" value="Impact_N_sf"/>
</dbReference>
<dbReference type="PANTHER" id="PTHR16301">
    <property type="entry name" value="IMPACT-RELATED"/>
    <property type="match status" value="1"/>
</dbReference>
<dbReference type="InterPro" id="IPR020568">
    <property type="entry name" value="Ribosomal_Su5_D2-typ_SF"/>
</dbReference>
<evidence type="ECO:0000313" key="4">
    <source>
        <dbReference type="Proteomes" id="UP000237438"/>
    </source>
</evidence>
<dbReference type="InterPro" id="IPR020569">
    <property type="entry name" value="UPF0029_Impact_CS"/>
</dbReference>
<dbReference type="Pfam" id="PF01205">
    <property type="entry name" value="Impact_N"/>
    <property type="match status" value="1"/>
</dbReference>
<dbReference type="OrthoDB" id="514070at2759"/>
<dbReference type="Gene3D" id="3.30.230.30">
    <property type="entry name" value="Impact, N-terminal domain"/>
    <property type="match status" value="1"/>
</dbReference>
<dbReference type="Proteomes" id="UP000237438">
    <property type="component" value="Unassembled WGS sequence"/>
</dbReference>
<dbReference type="InterPro" id="IPR023582">
    <property type="entry name" value="Impact"/>
</dbReference>
<organism evidence="3 4">
    <name type="scientific">Erysiphe pulchra</name>
    <dbReference type="NCBI Taxonomy" id="225359"/>
    <lineage>
        <taxon>Eukaryota</taxon>
        <taxon>Fungi</taxon>
        <taxon>Dikarya</taxon>
        <taxon>Ascomycota</taxon>
        <taxon>Pezizomycotina</taxon>
        <taxon>Leotiomycetes</taxon>
        <taxon>Erysiphales</taxon>
        <taxon>Erysiphaceae</taxon>
        <taxon>Erysiphe</taxon>
    </lineage>
</organism>
<reference evidence="3 4" key="1">
    <citation type="submission" date="2017-10" db="EMBL/GenBank/DDBJ databases">
        <title>Development of genomic resources for the powdery mildew, Erysiphe pulchra.</title>
        <authorList>
            <person name="Wadl P.A."/>
            <person name="Mack B.M."/>
            <person name="Moore G."/>
            <person name="Beltz S.B."/>
        </authorList>
    </citation>
    <scope>NUCLEOTIDE SEQUENCE [LARGE SCALE GENOMIC DNA]</scope>
    <source>
        <strain evidence="3">Cflorida</strain>
    </source>
</reference>
<gene>
    <name evidence="3" type="ORF">EPUL_003577</name>
</gene>
<dbReference type="PANTHER" id="PTHR16301:SF4">
    <property type="entry name" value="IMPACT N-TERMINAL DOMAIN-CONTAINING PROTEIN"/>
    <property type="match status" value="1"/>
</dbReference>
<dbReference type="GO" id="GO:0140469">
    <property type="term" value="P:GCN2-mediated signaling"/>
    <property type="evidence" value="ECO:0007669"/>
    <property type="project" value="TreeGrafter"/>
</dbReference>
<dbReference type="AlphaFoldDB" id="A0A2S4PPV4"/>
<name>A0A2S4PPV4_9PEZI</name>
<evidence type="ECO:0000313" key="3">
    <source>
        <dbReference type="EMBL" id="POS84055.1"/>
    </source>
</evidence>
<proteinExistence type="inferred from homology"/>